<evidence type="ECO:0000256" key="3">
    <source>
        <dbReference type="SAM" id="MobiDB-lite"/>
    </source>
</evidence>
<dbReference type="RefSeq" id="WP_075015370.1">
    <property type="nucleotide sequence ID" value="NZ_FOWE01000011.1"/>
</dbReference>
<feature type="region of interest" description="Disordered" evidence="3">
    <location>
        <begin position="249"/>
        <end position="276"/>
    </location>
</feature>
<keyword evidence="2" id="KW-0560">Oxidoreductase</keyword>
<dbReference type="Pfam" id="PF00106">
    <property type="entry name" value="adh_short"/>
    <property type="match status" value="1"/>
</dbReference>
<protein>
    <submittedName>
        <fullName evidence="4">Protochlorophyllide reductase</fullName>
    </submittedName>
</protein>
<reference evidence="5" key="1">
    <citation type="submission" date="2016-10" db="EMBL/GenBank/DDBJ databases">
        <authorList>
            <person name="Varghese N."/>
            <person name="Submissions S."/>
        </authorList>
    </citation>
    <scope>NUCLEOTIDE SEQUENCE [LARGE SCALE GENOMIC DNA]</scope>
    <source>
        <strain evidence="5">DSM 43161</strain>
    </source>
</reference>
<dbReference type="GO" id="GO:0016491">
    <property type="term" value="F:oxidoreductase activity"/>
    <property type="evidence" value="ECO:0007669"/>
    <property type="project" value="UniProtKB-KW"/>
</dbReference>
<dbReference type="AlphaFoldDB" id="A0A1I5HY32"/>
<name>A0A1I5HY32_9ACTN</name>
<dbReference type="PRINTS" id="PR00081">
    <property type="entry name" value="GDHRDH"/>
</dbReference>
<evidence type="ECO:0000313" key="4">
    <source>
        <dbReference type="EMBL" id="SFO53222.1"/>
    </source>
</evidence>
<dbReference type="EMBL" id="FOWE01000011">
    <property type="protein sequence ID" value="SFO53222.1"/>
    <property type="molecule type" value="Genomic_DNA"/>
</dbReference>
<evidence type="ECO:0000256" key="1">
    <source>
        <dbReference type="ARBA" id="ARBA00006484"/>
    </source>
</evidence>
<sequence>MDRTRTALVTGATSGLGRHTAGLLAATPGWRVLLGARDVDAGLRLAGGLGPSTGVVPLDLADLGSVRAAAAAAAGHAPIDALLLVAGLQSTRADRTSADGFELTFAVNHLGHFLLTQELLPHLAPGARVVVVSSGTHFGTFRQSGPFPGPRWADPRELARPRVESGARAYATSKLANVYFGRELARRHPELSVAVYDPGLMPVTGLARAYPAPARALYAALAPLVTRLPFAQEPAQAAAQLAALVTGPAGRSGRYVERDREAPSSPESTDPDRARELWEVSAELVGVPAR</sequence>
<keyword evidence="5" id="KW-1185">Reference proteome</keyword>
<dbReference type="InterPro" id="IPR002347">
    <property type="entry name" value="SDR_fam"/>
</dbReference>
<dbReference type="Gene3D" id="3.40.50.720">
    <property type="entry name" value="NAD(P)-binding Rossmann-like Domain"/>
    <property type="match status" value="1"/>
</dbReference>
<dbReference type="Proteomes" id="UP000183642">
    <property type="component" value="Unassembled WGS sequence"/>
</dbReference>
<dbReference type="OrthoDB" id="3237043at2"/>
<accession>A0A1I5HY32</accession>
<dbReference type="InterPro" id="IPR036291">
    <property type="entry name" value="NAD(P)-bd_dom_sf"/>
</dbReference>
<evidence type="ECO:0000256" key="2">
    <source>
        <dbReference type="ARBA" id="ARBA00023002"/>
    </source>
</evidence>
<dbReference type="PANTHER" id="PTHR24320:SF148">
    <property type="entry name" value="NAD(P)-BINDING ROSSMANN-FOLD SUPERFAMILY PROTEIN"/>
    <property type="match status" value="1"/>
</dbReference>
<dbReference type="SUPFAM" id="SSF51735">
    <property type="entry name" value="NAD(P)-binding Rossmann-fold domains"/>
    <property type="match status" value="1"/>
</dbReference>
<proteinExistence type="inferred from homology"/>
<evidence type="ECO:0000313" key="5">
    <source>
        <dbReference type="Proteomes" id="UP000183642"/>
    </source>
</evidence>
<gene>
    <name evidence="4" type="ORF">SAMN05660359_04112</name>
</gene>
<organism evidence="4 5">
    <name type="scientific">Geodermatophilus obscurus</name>
    <dbReference type="NCBI Taxonomy" id="1861"/>
    <lineage>
        <taxon>Bacteria</taxon>
        <taxon>Bacillati</taxon>
        <taxon>Actinomycetota</taxon>
        <taxon>Actinomycetes</taxon>
        <taxon>Geodermatophilales</taxon>
        <taxon>Geodermatophilaceae</taxon>
        <taxon>Geodermatophilus</taxon>
    </lineage>
</organism>
<dbReference type="PANTHER" id="PTHR24320">
    <property type="entry name" value="RETINOL DEHYDROGENASE"/>
    <property type="match status" value="1"/>
</dbReference>
<comment type="similarity">
    <text evidence="1">Belongs to the short-chain dehydrogenases/reductases (SDR) family.</text>
</comment>